<evidence type="ECO:0000256" key="5">
    <source>
        <dbReference type="ARBA" id="ARBA00022989"/>
    </source>
</evidence>
<organism evidence="9">
    <name type="scientific">Campylobacter upsaliensis</name>
    <dbReference type="NCBI Taxonomy" id="28080"/>
    <lineage>
        <taxon>Bacteria</taxon>
        <taxon>Pseudomonadati</taxon>
        <taxon>Campylobacterota</taxon>
        <taxon>Epsilonproteobacteria</taxon>
        <taxon>Campylobacterales</taxon>
        <taxon>Campylobacteraceae</taxon>
        <taxon>Campylobacter</taxon>
    </lineage>
</organism>
<feature type="transmembrane region" description="Helical" evidence="8">
    <location>
        <begin position="57"/>
        <end position="79"/>
    </location>
</feature>
<evidence type="ECO:0000313" key="9">
    <source>
        <dbReference type="EMBL" id="EAL8904130.1"/>
    </source>
</evidence>
<evidence type="ECO:0000256" key="6">
    <source>
        <dbReference type="ARBA" id="ARBA00023136"/>
    </source>
</evidence>
<evidence type="ECO:0000256" key="7">
    <source>
        <dbReference type="SAM" id="MobiDB-lite"/>
    </source>
</evidence>
<evidence type="ECO:0000256" key="3">
    <source>
        <dbReference type="ARBA" id="ARBA00022475"/>
    </source>
</evidence>
<comment type="similarity">
    <text evidence="2">Belongs to the VirD4/TraG family.</text>
</comment>
<evidence type="ECO:0000256" key="8">
    <source>
        <dbReference type="SAM" id="Phobius"/>
    </source>
</evidence>
<dbReference type="InterPro" id="IPR051539">
    <property type="entry name" value="T4SS-coupling_protein"/>
</dbReference>
<dbReference type="InterPro" id="IPR027417">
    <property type="entry name" value="P-loop_NTPase"/>
</dbReference>
<evidence type="ECO:0000256" key="1">
    <source>
        <dbReference type="ARBA" id="ARBA00004651"/>
    </source>
</evidence>
<dbReference type="AlphaFoldDB" id="A0A5L4PJS9"/>
<gene>
    <name evidence="9" type="ORF">D0B03_07430</name>
</gene>
<dbReference type="Pfam" id="PF02534">
    <property type="entry name" value="T4SS-DNA_transf"/>
    <property type="match status" value="1"/>
</dbReference>
<keyword evidence="6 8" id="KW-0472">Membrane</keyword>
<comment type="subcellular location">
    <subcellularLocation>
        <location evidence="1">Cell membrane</location>
        <topology evidence="1">Multi-pass membrane protein</topology>
    </subcellularLocation>
</comment>
<evidence type="ECO:0000256" key="4">
    <source>
        <dbReference type="ARBA" id="ARBA00022692"/>
    </source>
</evidence>
<dbReference type="Gene3D" id="3.40.50.300">
    <property type="entry name" value="P-loop containing nucleotide triphosphate hydrolases"/>
    <property type="match status" value="1"/>
</dbReference>
<dbReference type="EMBL" id="AACSBQ010000033">
    <property type="protein sequence ID" value="EAL8904130.1"/>
    <property type="molecule type" value="Genomic_DNA"/>
</dbReference>
<dbReference type="InterPro" id="IPR003688">
    <property type="entry name" value="TraG/VirD4"/>
</dbReference>
<protein>
    <submittedName>
        <fullName evidence="9">Type IV secretory system conjugative DNA transfer family protein</fullName>
    </submittedName>
</protein>
<keyword evidence="5 8" id="KW-1133">Transmembrane helix</keyword>
<dbReference type="CDD" id="cd01127">
    <property type="entry name" value="TrwB_TraG_TraD_VirD4"/>
    <property type="match status" value="2"/>
</dbReference>
<evidence type="ECO:0000256" key="2">
    <source>
        <dbReference type="ARBA" id="ARBA00008806"/>
    </source>
</evidence>
<dbReference type="GO" id="GO:0005886">
    <property type="term" value="C:plasma membrane"/>
    <property type="evidence" value="ECO:0007669"/>
    <property type="project" value="UniProtKB-SubCell"/>
</dbReference>
<keyword evidence="3" id="KW-1003">Cell membrane</keyword>
<reference evidence="9" key="1">
    <citation type="submission" date="2018-08" db="EMBL/GenBank/DDBJ databases">
        <authorList>
            <consortium name="PulseNet: The National Subtyping Network for Foodborne Disease Surveillance"/>
            <person name="Tarr C.L."/>
            <person name="Trees E."/>
            <person name="Katz L.S."/>
            <person name="Carleton-Romer H.A."/>
            <person name="Stroika S."/>
            <person name="Kucerova Z."/>
            <person name="Roache K.F."/>
            <person name="Sabol A.L."/>
            <person name="Besser J."/>
            <person name="Gerner-Smidt P."/>
        </authorList>
    </citation>
    <scope>NUCLEOTIDE SEQUENCE</scope>
    <source>
        <strain evidence="9">PNUSAC005770</strain>
    </source>
</reference>
<feature type="compositionally biased region" description="Basic and acidic residues" evidence="7">
    <location>
        <begin position="608"/>
        <end position="638"/>
    </location>
</feature>
<dbReference type="PANTHER" id="PTHR37937:SF1">
    <property type="entry name" value="CONJUGATIVE TRANSFER: DNA TRANSPORT"/>
    <property type="match status" value="1"/>
</dbReference>
<dbReference type="SUPFAM" id="SSF52540">
    <property type="entry name" value="P-loop containing nucleoside triphosphate hydrolases"/>
    <property type="match status" value="1"/>
</dbReference>
<feature type="transmembrane region" description="Helical" evidence="8">
    <location>
        <begin position="12"/>
        <end position="32"/>
    </location>
</feature>
<keyword evidence="4 8" id="KW-0812">Transmembrane</keyword>
<feature type="region of interest" description="Disordered" evidence="7">
    <location>
        <begin position="573"/>
        <end position="638"/>
    </location>
</feature>
<accession>A0A5L4PJS9</accession>
<name>A0A5L4PJS9_CAMUP</name>
<comment type="caution">
    <text evidence="9">The sequence shown here is derived from an EMBL/GenBank/DDBJ whole genome shotgun (WGS) entry which is preliminary data.</text>
</comment>
<dbReference type="PANTHER" id="PTHR37937">
    <property type="entry name" value="CONJUGATIVE TRANSFER: DNA TRANSPORT"/>
    <property type="match status" value="1"/>
</dbReference>
<proteinExistence type="inferred from homology"/>
<sequence>MKKTSLKEWLKRFAFALLLGIVIYFLSIFIIFKPHYTQLLNIGFNIIQNLGHPYLKIKAYLCLVYALMPFILMFLWFLFHKENKMEEYGNAEFAKLEEDKTGEIWKAMDLSKEKGLMLGCFIDKKEQRTYIRALKPLACLIVAPPGTGKTASIALPNLYSLPNSCVVLDIKGELYEKSAGYRQKHFNNEILLFSPFSEDNTLFFNPFDKSVIKDLDFIQRMKLAEQIAGTIFVGEKGKENDHWVVSARTLFTYFAMYFMSVNHHTSLAELAQCHKKDYYYELKGEFLAMCQKEDDDSDKMVRDPEVDSFIPFLKQTSLNTEIDELIRNQFRTWSNAAEQEFAGVKSTFDTFMKVFANPQIAKAVSTMNFNYEDLRERKITAYVVIQTADMDILAPLVRIFVESLFKNLMMREESNPDKFIYFLLDEFVRFGKMPFLLEAPALCRSYGLIPVYITQSYEQIKKYYGDDDLKIIKANVGYQVVFRMNSPEDAKVLSEMIGDFTRKKISKSQGNLDFVKHSNSISHEAYKLVTVQNILSNPLDQIYILIGGFFNRPIKAKVNFWFKNPKWQGADKIPLLRDSTTQSTAQPKDIPQLNNNQNDQEQNTTQDNAKEQESQETKKEEAYNPFRIYKEKPKKDNS</sequence>
<feature type="compositionally biased region" description="Low complexity" evidence="7">
    <location>
        <begin position="594"/>
        <end position="607"/>
    </location>
</feature>